<dbReference type="SUPFAM" id="SSF46689">
    <property type="entry name" value="Homeodomain-like"/>
    <property type="match status" value="1"/>
</dbReference>
<dbReference type="InterPro" id="IPR004875">
    <property type="entry name" value="DDE_SF_endonuclease_dom"/>
</dbReference>
<dbReference type="Pfam" id="PF03221">
    <property type="entry name" value="HTH_Tnp_Tc5"/>
    <property type="match status" value="1"/>
</dbReference>
<name>A0A3R6ZGH0_9STRA</name>
<feature type="domain" description="HTH CENPB-type" evidence="2">
    <location>
        <begin position="71"/>
        <end position="145"/>
    </location>
</feature>
<comment type="caution">
    <text evidence="3">The sequence shown here is derived from an EMBL/GenBank/DDBJ whole genome shotgun (WGS) entry which is preliminary data.</text>
</comment>
<reference evidence="3 4" key="1">
    <citation type="submission" date="2018-08" db="EMBL/GenBank/DDBJ databases">
        <title>Aphanomyces genome sequencing and annotation.</title>
        <authorList>
            <person name="Minardi D."/>
            <person name="Oidtmann B."/>
            <person name="Van Der Giezen M."/>
            <person name="Studholme D.J."/>
        </authorList>
    </citation>
    <scope>NUCLEOTIDE SEQUENCE [LARGE SCALE GENOMIC DNA]</scope>
    <source>
        <strain evidence="3 4">NJM0002</strain>
    </source>
</reference>
<dbReference type="PANTHER" id="PTHR19303">
    <property type="entry name" value="TRANSPOSON"/>
    <property type="match status" value="1"/>
</dbReference>
<dbReference type="SMART" id="SM00674">
    <property type="entry name" value="CENPB"/>
    <property type="match status" value="1"/>
</dbReference>
<dbReference type="Proteomes" id="UP000285060">
    <property type="component" value="Unassembled WGS sequence"/>
</dbReference>
<dbReference type="VEuPathDB" id="FungiDB:H310_09650"/>
<protein>
    <recommendedName>
        <fullName evidence="2">HTH CENPB-type domain-containing protein</fullName>
    </recommendedName>
</protein>
<proteinExistence type="predicted"/>
<dbReference type="EMBL" id="QUSY01004125">
    <property type="protein sequence ID" value="RHY14766.1"/>
    <property type="molecule type" value="Genomic_DNA"/>
</dbReference>
<dbReference type="Gene3D" id="1.10.10.60">
    <property type="entry name" value="Homeodomain-like"/>
    <property type="match status" value="1"/>
</dbReference>
<dbReference type="GO" id="GO:0005634">
    <property type="term" value="C:nucleus"/>
    <property type="evidence" value="ECO:0007669"/>
    <property type="project" value="TreeGrafter"/>
</dbReference>
<dbReference type="VEuPathDB" id="FungiDB:H310_11217"/>
<keyword evidence="1" id="KW-0238">DNA-binding</keyword>
<evidence type="ECO:0000259" key="2">
    <source>
        <dbReference type="PROSITE" id="PS51253"/>
    </source>
</evidence>
<evidence type="ECO:0000256" key="1">
    <source>
        <dbReference type="ARBA" id="ARBA00023125"/>
    </source>
</evidence>
<gene>
    <name evidence="3" type="ORF">DYB32_010819</name>
</gene>
<accession>A0A3R6ZGH0</accession>
<keyword evidence="4" id="KW-1185">Reference proteome</keyword>
<dbReference type="Pfam" id="PF03184">
    <property type="entry name" value="DDE_1"/>
    <property type="match status" value="1"/>
</dbReference>
<dbReference type="InterPro" id="IPR006600">
    <property type="entry name" value="HTH_CenpB_DNA-bd_dom"/>
</dbReference>
<dbReference type="InterPro" id="IPR050863">
    <property type="entry name" value="CenT-Element_Derived"/>
</dbReference>
<dbReference type="PANTHER" id="PTHR19303:SF73">
    <property type="entry name" value="PROTEIN PDC2"/>
    <property type="match status" value="1"/>
</dbReference>
<dbReference type="AlphaFoldDB" id="A0A3R6ZGH0"/>
<dbReference type="PROSITE" id="PS51253">
    <property type="entry name" value="HTH_CENPB"/>
    <property type="match status" value="1"/>
</dbReference>
<sequence length="404" mass="45697">MSARGKMKKRMTLADKHVLCKERALRPTAKYNDLAAWTVQTFDLACTPTKATIGTILKRHGSEPTRADSNARSMDRPLSLPLVELKLVEWVYRCEELGVCITGELIRKQAQAYCRELDIPSAQTITFSKGWLYKFQQRHGLSCKTQHGEAGSVKPETVRHGRKAMLNVTGAYNEKNVYNMDESAYFYYMSPHRSITRSRVPGSKKSKKRITVVLTTNSDGSDHIDPLFIGTAARPHCFRGRSAEDLGCNYHASKKGWMTGTIFNTYLTSLNKRMVEEDRKIFLLVDNVPSDSLDEDVLLDNVKIQMLPKNTTSHLQPQDAGIIAAFKAKVKQRQLQNALDQIELVMRGRLERLYEVLLDKPMTWVKEAWRSVTQLTVANCRVRTGIIDGELSTFGEQVAELPLA</sequence>
<dbReference type="InterPro" id="IPR009057">
    <property type="entry name" value="Homeodomain-like_sf"/>
</dbReference>
<organism evidence="3 4">
    <name type="scientific">Aphanomyces invadans</name>
    <dbReference type="NCBI Taxonomy" id="157072"/>
    <lineage>
        <taxon>Eukaryota</taxon>
        <taxon>Sar</taxon>
        <taxon>Stramenopiles</taxon>
        <taxon>Oomycota</taxon>
        <taxon>Saprolegniomycetes</taxon>
        <taxon>Saprolegniales</taxon>
        <taxon>Verrucalvaceae</taxon>
        <taxon>Aphanomyces</taxon>
    </lineage>
</organism>
<dbReference type="GO" id="GO:0003677">
    <property type="term" value="F:DNA binding"/>
    <property type="evidence" value="ECO:0007669"/>
    <property type="project" value="UniProtKB-KW"/>
</dbReference>
<evidence type="ECO:0000313" key="4">
    <source>
        <dbReference type="Proteomes" id="UP000285060"/>
    </source>
</evidence>
<evidence type="ECO:0000313" key="3">
    <source>
        <dbReference type="EMBL" id="RHY14766.1"/>
    </source>
</evidence>